<gene>
    <name evidence="2" type="ORF">CHLNCDRAFT_56494</name>
</gene>
<evidence type="ECO:0000313" key="2">
    <source>
        <dbReference type="EMBL" id="EFN59654.1"/>
    </source>
</evidence>
<dbReference type="InParanoid" id="E1Z2F8"/>
<name>E1Z2F8_CHLVA</name>
<feature type="compositionally biased region" description="Basic and acidic residues" evidence="1">
    <location>
        <begin position="65"/>
        <end position="75"/>
    </location>
</feature>
<dbReference type="RefSeq" id="XP_005851756.1">
    <property type="nucleotide sequence ID" value="XM_005851694.1"/>
</dbReference>
<feature type="compositionally biased region" description="Basic and acidic residues" evidence="1">
    <location>
        <begin position="14"/>
        <end position="25"/>
    </location>
</feature>
<accession>E1Z2F8</accession>
<dbReference type="EMBL" id="GL433835">
    <property type="protein sequence ID" value="EFN59654.1"/>
    <property type="molecule type" value="Genomic_DNA"/>
</dbReference>
<dbReference type="GeneID" id="17359167"/>
<keyword evidence="3" id="KW-1185">Reference proteome</keyword>
<proteinExistence type="predicted"/>
<dbReference type="Proteomes" id="UP000008141">
    <property type="component" value="Unassembled WGS sequence"/>
</dbReference>
<sequence>MTPPKLHISVHESNPGRRLDNEQPRRQASKRPGQAPPINHPGQRSRRHAEAGPNTSSSSGWWSERQQRRHDAWDDRREADEQMMLATTPQRAALQAGQRAAEIQQVQARLDSTEPLRCWPTAGRHDGTLCCFRKTGTMPAVYHGLGGVAGSLVVPIFGCTSHGEKNVTAHPFQVGCVPTSPVINTVYLSEDLVEMFRLLQLKDGVVDWRNLDATAVLIASPSPTLPRGPETLPRTRSDPRISTFTVCTLDETRILLQRKSDCIRAKAYRPEPPALNATPPTLAPGHCGRCAAFPPT</sequence>
<feature type="region of interest" description="Disordered" evidence="1">
    <location>
        <begin position="1"/>
        <end position="75"/>
    </location>
</feature>
<dbReference type="KEGG" id="cvr:CHLNCDRAFT_56494"/>
<reference evidence="2 3" key="1">
    <citation type="journal article" date="2010" name="Plant Cell">
        <title>The Chlorella variabilis NC64A genome reveals adaptation to photosymbiosis, coevolution with viruses, and cryptic sex.</title>
        <authorList>
            <person name="Blanc G."/>
            <person name="Duncan G."/>
            <person name="Agarkova I."/>
            <person name="Borodovsky M."/>
            <person name="Gurnon J."/>
            <person name="Kuo A."/>
            <person name="Lindquist E."/>
            <person name="Lucas S."/>
            <person name="Pangilinan J."/>
            <person name="Polle J."/>
            <person name="Salamov A."/>
            <person name="Terry A."/>
            <person name="Yamada T."/>
            <person name="Dunigan D.D."/>
            <person name="Grigoriev I.V."/>
            <person name="Claverie J.M."/>
            <person name="Van Etten J.L."/>
        </authorList>
    </citation>
    <scope>NUCLEOTIDE SEQUENCE [LARGE SCALE GENOMIC DNA]</scope>
    <source>
        <strain evidence="2 3">NC64A</strain>
    </source>
</reference>
<evidence type="ECO:0000313" key="3">
    <source>
        <dbReference type="Proteomes" id="UP000008141"/>
    </source>
</evidence>
<organism evidence="3">
    <name type="scientific">Chlorella variabilis</name>
    <name type="common">Green alga</name>
    <dbReference type="NCBI Taxonomy" id="554065"/>
    <lineage>
        <taxon>Eukaryota</taxon>
        <taxon>Viridiplantae</taxon>
        <taxon>Chlorophyta</taxon>
        <taxon>core chlorophytes</taxon>
        <taxon>Trebouxiophyceae</taxon>
        <taxon>Chlorellales</taxon>
        <taxon>Chlorellaceae</taxon>
        <taxon>Chlorella clade</taxon>
        <taxon>Chlorella</taxon>
    </lineage>
</organism>
<evidence type="ECO:0000256" key="1">
    <source>
        <dbReference type="SAM" id="MobiDB-lite"/>
    </source>
</evidence>
<protein>
    <submittedName>
        <fullName evidence="2">Expressed protein</fullName>
    </submittedName>
</protein>
<dbReference type="AlphaFoldDB" id="E1Z2F8"/>